<dbReference type="Gene3D" id="3.80.10.10">
    <property type="entry name" value="Ribonuclease Inhibitor"/>
    <property type="match status" value="3"/>
</dbReference>
<dbReference type="STRING" id="65489.A0A0D3GX72"/>
<dbReference type="PANTHER" id="PTHR38926:SF71">
    <property type="entry name" value="OS08G0194350 PROTEIN"/>
    <property type="match status" value="1"/>
</dbReference>
<dbReference type="EnsemblPlants" id="OBART08G05510.1">
    <property type="protein sequence ID" value="OBART08G05510.1"/>
    <property type="gene ID" value="OBART08G05510"/>
</dbReference>
<dbReference type="PROSITE" id="PS50181">
    <property type="entry name" value="FBOX"/>
    <property type="match status" value="1"/>
</dbReference>
<dbReference type="InterPro" id="IPR036047">
    <property type="entry name" value="F-box-like_dom_sf"/>
</dbReference>
<accession>A0A0D3GX72</accession>
<dbReference type="eggNOG" id="KOG1947">
    <property type="taxonomic scope" value="Eukaryota"/>
</dbReference>
<dbReference type="Gene3D" id="1.20.1280.50">
    <property type="match status" value="2"/>
</dbReference>
<organism evidence="2">
    <name type="scientific">Oryza barthii</name>
    <dbReference type="NCBI Taxonomy" id="65489"/>
    <lineage>
        <taxon>Eukaryota</taxon>
        <taxon>Viridiplantae</taxon>
        <taxon>Streptophyta</taxon>
        <taxon>Embryophyta</taxon>
        <taxon>Tracheophyta</taxon>
        <taxon>Spermatophyta</taxon>
        <taxon>Magnoliopsida</taxon>
        <taxon>Liliopsida</taxon>
        <taxon>Poales</taxon>
        <taxon>Poaceae</taxon>
        <taxon>BOP clade</taxon>
        <taxon>Oryzoideae</taxon>
        <taxon>Oryzeae</taxon>
        <taxon>Oryzinae</taxon>
        <taxon>Oryza</taxon>
    </lineage>
</organism>
<dbReference type="FunFam" id="1.20.1280.50:FF:000037">
    <property type="entry name" value="F-box protein SKIP19"/>
    <property type="match status" value="1"/>
</dbReference>
<dbReference type="PaxDb" id="65489-OBART08G05510.1"/>
<dbReference type="InterPro" id="IPR006553">
    <property type="entry name" value="Leu-rich_rpt_Cys-con_subtyp"/>
</dbReference>
<dbReference type="PANTHER" id="PTHR38926">
    <property type="entry name" value="F-BOX DOMAIN CONTAINING PROTEIN, EXPRESSED"/>
    <property type="match status" value="1"/>
</dbReference>
<name>A0A0D3GX72_9ORYZ</name>
<dbReference type="SUPFAM" id="SSF52047">
    <property type="entry name" value="RNI-like"/>
    <property type="match status" value="2"/>
</dbReference>
<evidence type="ECO:0000259" key="1">
    <source>
        <dbReference type="PROSITE" id="PS50181"/>
    </source>
</evidence>
<dbReference type="HOGENOM" id="CLU_406756_0_0_1"/>
<sequence length="806" mass="88324">MEDDAVPVSTPATPDVVVPVPSRDWSELPLDALCVVFAKLGAVELLMGGTGSLVCRSWHKAAMVPDVWRTVDMTAYHAMLRWTTASALRAMAKVAVDRADGQLEVFMGRKFVSDQLLKYIADRSPSLKKLCLVCSSISHHGFTELITKTTLLEHLELRDCRRLGAAALEVAGKACPRLKRLELRGDGRRLDGSKVAAVIATTTTMMRELRHLTLEGGIVVSGEALAAIVAGCPRLELLDVSDCSGLAAVDGDMLAKCGRVIKTVVFLALAGKMDAMLMPVPELPPPETTTTTTRDWSELPVDVLSVVFAELGTAEILMGAGIVSSSWLHAAMLPHLWRCVDMAQGVHHDAVCCAMAKVAVDRSGGRLEVFKATDFVDDELLKYIGHRSPGLKSLCLDSCSMVSNTGLTQLMAMTPLLEDLVLRSGLDLSDEFDDPLVIPTMHQLRQIALGGLYISRKALTKFVDSCPHLELLDASECIAVDVVDDDALRAKCAGIKTLKLPSYSAATDAMATTRDWSELPLDALSVVFANLHAVDLLMGAGFVCSSWLHAAKLPHLWRCVDMAHHDVVTKDSLVRHLLSVLARPPAVDLPAMEFVKYYERRKYIEDSGVVRAMAKVAVDRSDGRLEVFEGYGFVTLSEGPFPYFVIFSYLDIFKKVFTEFISKCPCLEDLVVEEGGFIGGESGFTLSVELKRLKLTVHTYPDSRGFFVDEPFGIATMKQLRHLILGSICIGNEELMAIIDACPHLELLDVSKCYKLDVDDALRTKCAGIKTVKLPLSLSHDGDQYAYCDYQIDEYGDFIDDYADYF</sequence>
<dbReference type="Gramene" id="OBART08G05510.1">
    <property type="protein sequence ID" value="OBART08G05510.1"/>
    <property type="gene ID" value="OBART08G05510"/>
</dbReference>
<dbReference type="AlphaFoldDB" id="A0A0D3GX72"/>
<reference evidence="2" key="2">
    <citation type="submission" date="2015-03" db="UniProtKB">
        <authorList>
            <consortium name="EnsemblPlants"/>
        </authorList>
    </citation>
    <scope>IDENTIFICATION</scope>
</reference>
<dbReference type="SMART" id="SM00367">
    <property type="entry name" value="LRR_CC"/>
    <property type="match status" value="6"/>
</dbReference>
<proteinExistence type="predicted"/>
<keyword evidence="3" id="KW-1185">Reference proteome</keyword>
<reference evidence="2" key="1">
    <citation type="journal article" date="2009" name="Rice">
        <title>De Novo Next Generation Sequencing of Plant Genomes.</title>
        <authorList>
            <person name="Rounsley S."/>
            <person name="Marri P.R."/>
            <person name="Yu Y."/>
            <person name="He R."/>
            <person name="Sisneros N."/>
            <person name="Goicoechea J.L."/>
            <person name="Lee S.J."/>
            <person name="Angelova A."/>
            <person name="Kudrna D."/>
            <person name="Luo M."/>
            <person name="Affourtit J."/>
            <person name="Desany B."/>
            <person name="Knight J."/>
            <person name="Niazi F."/>
            <person name="Egholm M."/>
            <person name="Wing R.A."/>
        </authorList>
    </citation>
    <scope>NUCLEOTIDE SEQUENCE [LARGE SCALE GENOMIC DNA]</scope>
    <source>
        <strain evidence="2">cv. IRGC 105608</strain>
    </source>
</reference>
<dbReference type="SUPFAM" id="SSF81383">
    <property type="entry name" value="F-box domain"/>
    <property type="match status" value="3"/>
</dbReference>
<dbReference type="Pfam" id="PF12937">
    <property type="entry name" value="F-box-like"/>
    <property type="match status" value="1"/>
</dbReference>
<evidence type="ECO:0000313" key="2">
    <source>
        <dbReference type="EnsemblPlants" id="OBART08G05510.1"/>
    </source>
</evidence>
<dbReference type="InterPro" id="IPR032675">
    <property type="entry name" value="LRR_dom_sf"/>
</dbReference>
<protein>
    <recommendedName>
        <fullName evidence="1">F-box domain-containing protein</fullName>
    </recommendedName>
</protein>
<dbReference type="InterPro" id="IPR001810">
    <property type="entry name" value="F-box_dom"/>
</dbReference>
<feature type="domain" description="F-box" evidence="1">
    <location>
        <begin position="22"/>
        <end position="71"/>
    </location>
</feature>
<dbReference type="Proteomes" id="UP000026960">
    <property type="component" value="Chromosome 8"/>
</dbReference>
<evidence type="ECO:0000313" key="3">
    <source>
        <dbReference type="Proteomes" id="UP000026960"/>
    </source>
</evidence>